<keyword evidence="3" id="KW-0274">FAD</keyword>
<evidence type="ECO:0000256" key="4">
    <source>
        <dbReference type="ARBA" id="ARBA00037981"/>
    </source>
</evidence>
<dbReference type="KEGG" id="tva:4750992"/>
<evidence type="ECO:0000313" key="7">
    <source>
        <dbReference type="Proteomes" id="UP000001542"/>
    </source>
</evidence>
<dbReference type="OrthoDB" id="26889at2759"/>
<comment type="similarity">
    <text evidence="4">Belongs to the oxidoreductase MdaB family.</text>
</comment>
<protein>
    <submittedName>
        <fullName evidence="6">Modulator of drug activity B, putative</fullName>
    </submittedName>
</protein>
<evidence type="ECO:0000259" key="5">
    <source>
        <dbReference type="Pfam" id="PF02525"/>
    </source>
</evidence>
<dbReference type="SMR" id="A2FP84"/>
<evidence type="ECO:0000256" key="3">
    <source>
        <dbReference type="ARBA" id="ARBA00022827"/>
    </source>
</evidence>
<name>A2FP84_TRIV3</name>
<dbReference type="PANTHER" id="PTHR46305:SF3">
    <property type="entry name" value="NADPH:QUINONE OXIDOREDUCTASE MDAB"/>
    <property type="match status" value="1"/>
</dbReference>
<gene>
    <name evidence="6" type="ORF">TVAG_082470</name>
</gene>
<dbReference type="InterPro" id="IPR003680">
    <property type="entry name" value="Flavodoxin_fold"/>
</dbReference>
<organism evidence="6 7">
    <name type="scientific">Trichomonas vaginalis (strain ATCC PRA-98 / G3)</name>
    <dbReference type="NCBI Taxonomy" id="412133"/>
    <lineage>
        <taxon>Eukaryota</taxon>
        <taxon>Metamonada</taxon>
        <taxon>Parabasalia</taxon>
        <taxon>Trichomonadida</taxon>
        <taxon>Trichomonadidae</taxon>
        <taxon>Trichomonas</taxon>
    </lineage>
</organism>
<accession>A2FP84</accession>
<keyword evidence="7" id="KW-1185">Reference proteome</keyword>
<evidence type="ECO:0000313" key="6">
    <source>
        <dbReference type="EMBL" id="EAX93274.1"/>
    </source>
</evidence>
<feature type="domain" description="Flavodoxin-like fold" evidence="5">
    <location>
        <begin position="7"/>
        <end position="189"/>
    </location>
</feature>
<dbReference type="Gene3D" id="3.40.50.360">
    <property type="match status" value="1"/>
</dbReference>
<reference evidence="6" key="2">
    <citation type="journal article" date="2007" name="Science">
        <title>Draft genome sequence of the sexually transmitted pathogen Trichomonas vaginalis.</title>
        <authorList>
            <person name="Carlton J.M."/>
            <person name="Hirt R.P."/>
            <person name="Silva J.C."/>
            <person name="Delcher A.L."/>
            <person name="Schatz M."/>
            <person name="Zhao Q."/>
            <person name="Wortman J.R."/>
            <person name="Bidwell S.L."/>
            <person name="Alsmark U.C.M."/>
            <person name="Besteiro S."/>
            <person name="Sicheritz-Ponten T."/>
            <person name="Noel C.J."/>
            <person name="Dacks J.B."/>
            <person name="Foster P.G."/>
            <person name="Simillion C."/>
            <person name="Van de Peer Y."/>
            <person name="Miranda-Saavedra D."/>
            <person name="Barton G.J."/>
            <person name="Westrop G.D."/>
            <person name="Mueller S."/>
            <person name="Dessi D."/>
            <person name="Fiori P.L."/>
            <person name="Ren Q."/>
            <person name="Paulsen I."/>
            <person name="Zhang H."/>
            <person name="Bastida-Corcuera F.D."/>
            <person name="Simoes-Barbosa A."/>
            <person name="Brown M.T."/>
            <person name="Hayes R.D."/>
            <person name="Mukherjee M."/>
            <person name="Okumura C.Y."/>
            <person name="Schneider R."/>
            <person name="Smith A.J."/>
            <person name="Vanacova S."/>
            <person name="Villalvazo M."/>
            <person name="Haas B.J."/>
            <person name="Pertea M."/>
            <person name="Feldblyum T.V."/>
            <person name="Utterback T.R."/>
            <person name="Shu C.L."/>
            <person name="Osoegawa K."/>
            <person name="de Jong P.J."/>
            <person name="Hrdy I."/>
            <person name="Horvathova L."/>
            <person name="Zubacova Z."/>
            <person name="Dolezal P."/>
            <person name="Malik S.B."/>
            <person name="Logsdon J.M. Jr."/>
            <person name="Henze K."/>
            <person name="Gupta A."/>
            <person name="Wang C.C."/>
            <person name="Dunne R.L."/>
            <person name="Upcroft J.A."/>
            <person name="Upcroft P."/>
            <person name="White O."/>
            <person name="Salzberg S.L."/>
            <person name="Tang P."/>
            <person name="Chiu C.-H."/>
            <person name="Lee Y.-S."/>
            <person name="Embley T.M."/>
            <person name="Coombs G.H."/>
            <person name="Mottram J.C."/>
            <person name="Tachezy J."/>
            <person name="Fraser-Liggett C.M."/>
            <person name="Johnson P.J."/>
        </authorList>
    </citation>
    <scope>NUCLEOTIDE SEQUENCE [LARGE SCALE GENOMIC DNA]</scope>
    <source>
        <strain evidence="6">G3</strain>
    </source>
</reference>
<dbReference type="PANTHER" id="PTHR46305">
    <property type="match status" value="1"/>
</dbReference>
<dbReference type="VEuPathDB" id="TrichDB:TVAGG3_0765120"/>
<proteinExistence type="inferred from homology"/>
<dbReference type="Proteomes" id="UP000001542">
    <property type="component" value="Unassembled WGS sequence"/>
</dbReference>
<dbReference type="AlphaFoldDB" id="A2FP84"/>
<dbReference type="eggNOG" id="ENOG502RXUH">
    <property type="taxonomic scope" value="Eukaryota"/>
</dbReference>
<dbReference type="InParanoid" id="A2FP84"/>
<evidence type="ECO:0000256" key="2">
    <source>
        <dbReference type="ARBA" id="ARBA00022630"/>
    </source>
</evidence>
<reference evidence="6" key="1">
    <citation type="submission" date="2006-10" db="EMBL/GenBank/DDBJ databases">
        <authorList>
            <person name="Amadeo P."/>
            <person name="Zhao Q."/>
            <person name="Wortman J."/>
            <person name="Fraser-Liggett C."/>
            <person name="Carlton J."/>
        </authorList>
    </citation>
    <scope>NUCLEOTIDE SEQUENCE</scope>
    <source>
        <strain evidence="6">G3</strain>
    </source>
</reference>
<dbReference type="SUPFAM" id="SSF52218">
    <property type="entry name" value="Flavoproteins"/>
    <property type="match status" value="1"/>
</dbReference>
<dbReference type="RefSeq" id="XP_001306204.1">
    <property type="nucleotide sequence ID" value="XM_001306203.1"/>
</dbReference>
<dbReference type="InterPro" id="IPR052397">
    <property type="entry name" value="NADPH-QR_MdaB"/>
</dbReference>
<keyword evidence="2" id="KW-0285">Flavoprotein</keyword>
<dbReference type="InterPro" id="IPR029039">
    <property type="entry name" value="Flavoprotein-like_sf"/>
</dbReference>
<evidence type="ECO:0000256" key="1">
    <source>
        <dbReference type="ARBA" id="ARBA00001974"/>
    </source>
</evidence>
<comment type="cofactor">
    <cofactor evidence="1">
        <name>FAD</name>
        <dbReference type="ChEBI" id="CHEBI:57692"/>
    </cofactor>
</comment>
<dbReference type="EMBL" id="DS113921">
    <property type="protein sequence ID" value="EAX93274.1"/>
    <property type="molecule type" value="Genomic_DNA"/>
</dbReference>
<dbReference type="VEuPathDB" id="TrichDB:TVAG_082470"/>
<dbReference type="Pfam" id="PF02525">
    <property type="entry name" value="Flavodoxin_2"/>
    <property type="match status" value="1"/>
</dbReference>
<sequence>MSLKTAKVLILNAGFNFAHSGGKLNTSLTEEAKKYLESKGHEVKITNIADGYNIEEEVSKIMWSNVVILQTPGWWMGLPWGAKKYIDEVFAHGVMYRNDGRTRKDPSKKYGSGGLCQGRYIMISSTWNAPEESFDDPSQFFEGRHAEGVWFNVYKAFEFCGFEKLKPVTFHDVMKMPDFSKYIEHLHQHLDNVFI</sequence>